<dbReference type="GeneTree" id="ENSGT00940000153739"/>
<evidence type="ECO:0000256" key="10">
    <source>
        <dbReference type="RuleBase" id="RU000394"/>
    </source>
</evidence>
<keyword evidence="2" id="KW-0963">Cytoplasm</keyword>
<evidence type="ECO:0000313" key="14">
    <source>
        <dbReference type="Proteomes" id="UP000261640"/>
    </source>
</evidence>
<evidence type="ECO:0000256" key="1">
    <source>
        <dbReference type="ARBA" id="ARBA00004245"/>
    </source>
</evidence>
<dbReference type="PANTHER" id="PTHR47968:SF76">
    <property type="entry name" value="KINESIN-LIKE PROTEIN"/>
    <property type="match status" value="1"/>
</dbReference>
<dbReference type="PRINTS" id="PR00380">
    <property type="entry name" value="KINESINHEAVY"/>
</dbReference>
<dbReference type="PROSITE" id="PS00411">
    <property type="entry name" value="KINESIN_MOTOR_1"/>
    <property type="match status" value="1"/>
</dbReference>
<keyword evidence="4 9" id="KW-0547">Nucleotide-binding</keyword>
<evidence type="ECO:0000256" key="4">
    <source>
        <dbReference type="ARBA" id="ARBA00022741"/>
    </source>
</evidence>
<evidence type="ECO:0000256" key="9">
    <source>
        <dbReference type="PROSITE-ProRule" id="PRU00283"/>
    </source>
</evidence>
<evidence type="ECO:0000256" key="6">
    <source>
        <dbReference type="ARBA" id="ARBA00023054"/>
    </source>
</evidence>
<sequence>MSKSKSSETVKVVVRCRPLNRKEESNGPAGSIVQMDLRLGQVILRNPRAPASEPQKTFTFDAVYDANSKQRDLYDESVRPLIDSVLAGFNGTIFAYGQTGTGKTYTMQGVWMDPEKRGVIPNAFDHIFTHISRSQSDKQYLVRASYLEIYREEIRDLLNPNHANARALELRENPETGVYVRDLTSCVCKSIKEIEEVMNVGNQARAVGATDMNEHSSRSHALFLITVECSQPGPDGRKHIRVGRLNLVDLAGSERQAKTGVQGERLKEATKINLSLSALGNVISALADGRSSHVPYRDSKLTRLLQDSLGGNAKTVMVATLGPAPQHYDETLTTLRYANRAKNIQNQPRVNEDPKDALLREFQKEIARLRAQLNHRKWRNKQKKEQVDGEGWERDEDGETEGEEDEEVEKEAEEYVKLEEQRLEREKDAIREDQFLLAEEKQRLLGEKERMMGDLRKEQEATEQLTAKYKAMESKLLVGGKNIIDHTNEQQKMLEIKRQEIAEQTRTEREMQQQMLVQDEETLELRETFTSLQQEVEAKTKKLKKLYAKLQCIKAEIRDVNDDHVTSRQELEQTQNELTRELKFKYLIIENFIPPEEKNKIMNRLTFDPEEDQWKFQPLVPAESKSLQMKKRPTSAVGYKRPISQYARVAIAMGTHSRYRVSMCVVVQDSIKIPQVLNLHYNRDEGSVQQKLGGLIVHILLRPSPLTCVPCSGQFVHTQMVLWSTTVDML</sequence>
<comment type="similarity">
    <text evidence="9 10">Belongs to the TRAFAC class myosin-kinesin ATPase superfamily. Kinesin family.</text>
</comment>
<dbReference type="Pfam" id="PF00225">
    <property type="entry name" value="Kinesin"/>
    <property type="match status" value="1"/>
</dbReference>
<dbReference type="GO" id="GO:0005737">
    <property type="term" value="C:cytoplasm"/>
    <property type="evidence" value="ECO:0007669"/>
    <property type="project" value="UniProtKB-ARBA"/>
</dbReference>
<evidence type="ECO:0000256" key="5">
    <source>
        <dbReference type="ARBA" id="ARBA00022840"/>
    </source>
</evidence>
<dbReference type="Gene3D" id="3.40.850.10">
    <property type="entry name" value="Kinesin motor domain"/>
    <property type="match status" value="1"/>
</dbReference>
<evidence type="ECO:0000259" key="12">
    <source>
        <dbReference type="PROSITE" id="PS50067"/>
    </source>
</evidence>
<keyword evidence="6" id="KW-0175">Coiled coil</keyword>
<dbReference type="AlphaFoldDB" id="A0A3Q3KUM1"/>
<dbReference type="GO" id="GO:0008017">
    <property type="term" value="F:microtubule binding"/>
    <property type="evidence" value="ECO:0007669"/>
    <property type="project" value="InterPro"/>
</dbReference>
<evidence type="ECO:0000256" key="2">
    <source>
        <dbReference type="ARBA" id="ARBA00022490"/>
    </source>
</evidence>
<dbReference type="PROSITE" id="PS50067">
    <property type="entry name" value="KINESIN_MOTOR_2"/>
    <property type="match status" value="1"/>
</dbReference>
<dbReference type="GO" id="GO:0003777">
    <property type="term" value="F:microtubule motor activity"/>
    <property type="evidence" value="ECO:0007669"/>
    <property type="project" value="InterPro"/>
</dbReference>
<keyword evidence="3 10" id="KW-0493">Microtubule</keyword>
<evidence type="ECO:0000313" key="13">
    <source>
        <dbReference type="Ensembl" id="ENSMAMP00000001074.1"/>
    </source>
</evidence>
<dbReference type="InParanoid" id="A0A3Q3KUM1"/>
<keyword evidence="5 9" id="KW-0067">ATP-binding</keyword>
<evidence type="ECO:0000256" key="11">
    <source>
        <dbReference type="SAM" id="MobiDB-lite"/>
    </source>
</evidence>
<accession>A0A3Q3KUM1</accession>
<dbReference type="FunFam" id="3.40.850.10:FF:000017">
    <property type="entry name" value="Kinesin-like protein"/>
    <property type="match status" value="1"/>
</dbReference>
<dbReference type="GO" id="GO:0007018">
    <property type="term" value="P:microtubule-based movement"/>
    <property type="evidence" value="ECO:0007669"/>
    <property type="project" value="InterPro"/>
</dbReference>
<dbReference type="InterPro" id="IPR001752">
    <property type="entry name" value="Kinesin_motor_dom"/>
</dbReference>
<evidence type="ECO:0000256" key="3">
    <source>
        <dbReference type="ARBA" id="ARBA00022701"/>
    </source>
</evidence>
<dbReference type="Ensembl" id="ENSMAMT00000001096.2">
    <property type="protein sequence ID" value="ENSMAMP00000001074.1"/>
    <property type="gene ID" value="ENSMAMG00000000705.2"/>
</dbReference>
<dbReference type="InterPro" id="IPR019821">
    <property type="entry name" value="Kinesin_motor_CS"/>
</dbReference>
<dbReference type="PANTHER" id="PTHR47968">
    <property type="entry name" value="CENTROMERE PROTEIN E"/>
    <property type="match status" value="1"/>
</dbReference>
<reference evidence="13" key="1">
    <citation type="submission" date="2025-08" db="UniProtKB">
        <authorList>
            <consortium name="Ensembl"/>
        </authorList>
    </citation>
    <scope>IDENTIFICATION</scope>
</reference>
<comment type="subcellular location">
    <subcellularLocation>
        <location evidence="1">Cytoplasm</location>
        <location evidence="1">Cytoskeleton</location>
    </subcellularLocation>
</comment>
<dbReference type="InterPro" id="IPR027640">
    <property type="entry name" value="Kinesin-like_fam"/>
</dbReference>
<reference evidence="13" key="2">
    <citation type="submission" date="2025-09" db="UniProtKB">
        <authorList>
            <consortium name="Ensembl"/>
        </authorList>
    </citation>
    <scope>IDENTIFICATION</scope>
</reference>
<dbReference type="InterPro" id="IPR027417">
    <property type="entry name" value="P-loop_NTPase"/>
</dbReference>
<evidence type="ECO:0000256" key="8">
    <source>
        <dbReference type="ARBA" id="ARBA00023212"/>
    </source>
</evidence>
<dbReference type="STRING" id="205130.ENSMAMP00000001074"/>
<keyword evidence="7 9" id="KW-0505">Motor protein</keyword>
<organism evidence="13 14">
    <name type="scientific">Mastacembelus armatus</name>
    <name type="common">zig-zag eel</name>
    <dbReference type="NCBI Taxonomy" id="205130"/>
    <lineage>
        <taxon>Eukaryota</taxon>
        <taxon>Metazoa</taxon>
        <taxon>Chordata</taxon>
        <taxon>Craniata</taxon>
        <taxon>Vertebrata</taxon>
        <taxon>Euteleostomi</taxon>
        <taxon>Actinopterygii</taxon>
        <taxon>Neopterygii</taxon>
        <taxon>Teleostei</taxon>
        <taxon>Neoteleostei</taxon>
        <taxon>Acanthomorphata</taxon>
        <taxon>Anabantaria</taxon>
        <taxon>Synbranchiformes</taxon>
        <taxon>Mastacembelidae</taxon>
        <taxon>Mastacembelus</taxon>
    </lineage>
</organism>
<protein>
    <recommendedName>
        <fullName evidence="10">Kinesin-like protein</fullName>
    </recommendedName>
</protein>
<dbReference type="GO" id="GO:0000278">
    <property type="term" value="P:mitotic cell cycle"/>
    <property type="evidence" value="ECO:0007669"/>
    <property type="project" value="TreeGrafter"/>
</dbReference>
<proteinExistence type="inferred from homology"/>
<dbReference type="SMART" id="SM00129">
    <property type="entry name" value="KISc"/>
    <property type="match status" value="1"/>
</dbReference>
<feature type="domain" description="Kinesin motor" evidence="12">
    <location>
        <begin position="9"/>
        <end position="344"/>
    </location>
</feature>
<dbReference type="InterPro" id="IPR036961">
    <property type="entry name" value="Kinesin_motor_dom_sf"/>
</dbReference>
<dbReference type="GO" id="GO:0060271">
    <property type="term" value="P:cilium assembly"/>
    <property type="evidence" value="ECO:0007669"/>
    <property type="project" value="UniProtKB-ARBA"/>
</dbReference>
<name>A0A3Q3KUM1_9TELE</name>
<feature type="compositionally biased region" description="Acidic residues" evidence="11">
    <location>
        <begin position="388"/>
        <end position="412"/>
    </location>
</feature>
<keyword evidence="8" id="KW-0206">Cytoskeleton</keyword>
<dbReference type="GO" id="GO:0005874">
    <property type="term" value="C:microtubule"/>
    <property type="evidence" value="ECO:0007669"/>
    <property type="project" value="UniProtKB-KW"/>
</dbReference>
<feature type="region of interest" description="Disordered" evidence="11">
    <location>
        <begin position="377"/>
        <end position="413"/>
    </location>
</feature>
<dbReference type="SUPFAM" id="SSF52540">
    <property type="entry name" value="P-loop containing nucleoside triphosphate hydrolases"/>
    <property type="match status" value="1"/>
</dbReference>
<dbReference type="GO" id="GO:0005871">
    <property type="term" value="C:kinesin complex"/>
    <property type="evidence" value="ECO:0007669"/>
    <property type="project" value="UniProtKB-ARBA"/>
</dbReference>
<dbReference type="Proteomes" id="UP000261640">
    <property type="component" value="Unplaced"/>
</dbReference>
<dbReference type="GO" id="GO:0005524">
    <property type="term" value="F:ATP binding"/>
    <property type="evidence" value="ECO:0007669"/>
    <property type="project" value="UniProtKB-UniRule"/>
</dbReference>
<keyword evidence="14" id="KW-1185">Reference proteome</keyword>
<evidence type="ECO:0000256" key="7">
    <source>
        <dbReference type="ARBA" id="ARBA00023175"/>
    </source>
</evidence>
<dbReference type="CDD" id="cd01371">
    <property type="entry name" value="KISc_KIF3"/>
    <property type="match status" value="1"/>
</dbReference>
<feature type="binding site" evidence="9">
    <location>
        <begin position="97"/>
        <end position="104"/>
    </location>
    <ligand>
        <name>ATP</name>
        <dbReference type="ChEBI" id="CHEBI:30616"/>
    </ligand>
</feature>